<reference evidence="6" key="1">
    <citation type="submission" date="2013-03" db="EMBL/GenBank/DDBJ databases">
        <title>The Genome Sequence of Anopheles dirus WRAIR2.</title>
        <authorList>
            <consortium name="The Broad Institute Genomics Platform"/>
            <person name="Neafsey D.E."/>
            <person name="Walton C."/>
            <person name="Walker B."/>
            <person name="Young S.K."/>
            <person name="Zeng Q."/>
            <person name="Gargeya S."/>
            <person name="Fitzgerald M."/>
            <person name="Haas B."/>
            <person name="Abouelleil A."/>
            <person name="Allen A.W."/>
            <person name="Alvarado L."/>
            <person name="Arachchi H.M."/>
            <person name="Berlin A.M."/>
            <person name="Chapman S.B."/>
            <person name="Gainer-Dewar J."/>
            <person name="Goldberg J."/>
            <person name="Griggs A."/>
            <person name="Gujja S."/>
            <person name="Hansen M."/>
            <person name="Howarth C."/>
            <person name="Imamovic A."/>
            <person name="Ireland A."/>
            <person name="Larimer J."/>
            <person name="McCowan C."/>
            <person name="Murphy C."/>
            <person name="Pearson M."/>
            <person name="Poon T.W."/>
            <person name="Priest M."/>
            <person name="Roberts A."/>
            <person name="Saif S."/>
            <person name="Shea T."/>
            <person name="Sisk P."/>
            <person name="Sykes S."/>
            <person name="Wortman J."/>
            <person name="Nusbaum C."/>
            <person name="Birren B."/>
        </authorList>
    </citation>
    <scope>NUCLEOTIDE SEQUENCE [LARGE SCALE GENOMIC DNA]</scope>
    <source>
        <strain evidence="6">WRAIR2</strain>
    </source>
</reference>
<dbReference type="PROSITE" id="PS50157">
    <property type="entry name" value="ZINC_FINGER_C2H2_2"/>
    <property type="match status" value="1"/>
</dbReference>
<sequence length="333" mass="36890">MSGTNIPFVKDSPPPLVPLPYCHERVKQVQARLFNGRPISPSFIASCRLCLKSNVSGTSIVTIVQDDFNSMMQSVFPFLITHQTGLPTNVCYDCYCAVHSFHIYSQQVLSNQSKLQATLVSTDDALNRNVRVGLLARELNVTTDNSQKLSKHIQTDSISTNNTQTQANVRQKRVISGVIRNEILPNEAVPMDPLSGCKMTKRTLSCSVPNTTNPDHVTSSGTAKGAAVNEILFVECNISDNDEMVTTDSGVAGSPNPKKARESSGVIIKSQPNKSTIESTERNLYKCNLCEESFNKQYQLKCHVKTHMMKVCPICKKSFLFSQIRQHILTEHP</sequence>
<evidence type="ECO:0000313" key="6">
    <source>
        <dbReference type="Proteomes" id="UP000075884"/>
    </source>
</evidence>
<accession>A0A182N9C0</accession>
<dbReference type="PROSITE" id="PS00028">
    <property type="entry name" value="ZINC_FINGER_C2H2_1"/>
    <property type="match status" value="1"/>
</dbReference>
<feature type="binding site" evidence="2">
    <location>
        <position position="91"/>
    </location>
    <ligand>
        <name>Zn(2+)</name>
        <dbReference type="ChEBI" id="CHEBI:29105"/>
    </ligand>
</feature>
<name>A0A182N9C0_9DIPT</name>
<protein>
    <submittedName>
        <fullName evidence="5">Uncharacterized protein</fullName>
    </submittedName>
</protein>
<dbReference type="GO" id="GO:0008270">
    <property type="term" value="F:zinc ion binding"/>
    <property type="evidence" value="ECO:0007669"/>
    <property type="project" value="UniProtKB-UniRule"/>
</dbReference>
<evidence type="ECO:0000256" key="1">
    <source>
        <dbReference type="PROSITE-ProRule" id="PRU00042"/>
    </source>
</evidence>
<dbReference type="Gene3D" id="3.30.160.60">
    <property type="entry name" value="Classic Zinc Finger"/>
    <property type="match status" value="1"/>
</dbReference>
<dbReference type="InterPro" id="IPR013087">
    <property type="entry name" value="Znf_C2H2_type"/>
</dbReference>
<proteinExistence type="predicted"/>
<dbReference type="SUPFAM" id="SSF57716">
    <property type="entry name" value="Glucocorticoid receptor-like (DNA-binding domain)"/>
    <property type="match status" value="1"/>
</dbReference>
<feature type="domain" description="C2H2-type" evidence="3">
    <location>
        <begin position="285"/>
        <end position="307"/>
    </location>
</feature>
<dbReference type="Pfam" id="PF07776">
    <property type="entry name" value="zf-AD"/>
    <property type="match status" value="1"/>
</dbReference>
<feature type="binding site" evidence="2">
    <location>
        <position position="47"/>
    </location>
    <ligand>
        <name>Zn(2+)</name>
        <dbReference type="ChEBI" id="CHEBI:29105"/>
    </ligand>
</feature>
<evidence type="ECO:0000259" key="3">
    <source>
        <dbReference type="PROSITE" id="PS50157"/>
    </source>
</evidence>
<evidence type="ECO:0000259" key="4">
    <source>
        <dbReference type="PROSITE" id="PS51915"/>
    </source>
</evidence>
<dbReference type="Proteomes" id="UP000075884">
    <property type="component" value="Unassembled WGS sequence"/>
</dbReference>
<reference evidence="5" key="2">
    <citation type="submission" date="2020-05" db="UniProtKB">
        <authorList>
            <consortium name="EnsemblMetazoa"/>
        </authorList>
    </citation>
    <scope>IDENTIFICATION</scope>
    <source>
        <strain evidence="5">WRAIR2</strain>
    </source>
</reference>
<feature type="binding site" evidence="2">
    <location>
        <position position="94"/>
    </location>
    <ligand>
        <name>Zn(2+)</name>
        <dbReference type="ChEBI" id="CHEBI:29105"/>
    </ligand>
</feature>
<evidence type="ECO:0000313" key="5">
    <source>
        <dbReference type="EnsemblMetazoa" id="ADIR004244-PA"/>
    </source>
</evidence>
<keyword evidence="2" id="KW-0479">Metal-binding</keyword>
<dbReference type="InterPro" id="IPR012934">
    <property type="entry name" value="Znf_AD"/>
</dbReference>
<dbReference type="Gene3D" id="3.40.1800.20">
    <property type="match status" value="1"/>
</dbReference>
<dbReference type="GO" id="GO:0005634">
    <property type="term" value="C:nucleus"/>
    <property type="evidence" value="ECO:0007669"/>
    <property type="project" value="InterPro"/>
</dbReference>
<dbReference type="SUPFAM" id="SSF57667">
    <property type="entry name" value="beta-beta-alpha zinc fingers"/>
    <property type="match status" value="1"/>
</dbReference>
<dbReference type="SMART" id="SM00355">
    <property type="entry name" value="ZnF_C2H2"/>
    <property type="match status" value="2"/>
</dbReference>
<keyword evidence="6" id="KW-1185">Reference proteome</keyword>
<keyword evidence="2" id="KW-0862">Zinc</keyword>
<feature type="binding site" evidence="2">
    <location>
        <position position="50"/>
    </location>
    <ligand>
        <name>Zn(2+)</name>
        <dbReference type="ChEBI" id="CHEBI:29105"/>
    </ligand>
</feature>
<keyword evidence="1" id="KW-0863">Zinc-finger</keyword>
<organism evidence="5 6">
    <name type="scientific">Anopheles dirus</name>
    <dbReference type="NCBI Taxonomy" id="7168"/>
    <lineage>
        <taxon>Eukaryota</taxon>
        <taxon>Metazoa</taxon>
        <taxon>Ecdysozoa</taxon>
        <taxon>Arthropoda</taxon>
        <taxon>Hexapoda</taxon>
        <taxon>Insecta</taxon>
        <taxon>Pterygota</taxon>
        <taxon>Neoptera</taxon>
        <taxon>Endopterygota</taxon>
        <taxon>Diptera</taxon>
        <taxon>Nematocera</taxon>
        <taxon>Culicoidea</taxon>
        <taxon>Culicidae</taxon>
        <taxon>Anophelinae</taxon>
        <taxon>Anopheles</taxon>
    </lineage>
</organism>
<dbReference type="InterPro" id="IPR036236">
    <property type="entry name" value="Znf_C2H2_sf"/>
</dbReference>
<dbReference type="EnsemblMetazoa" id="ADIR004244-RA">
    <property type="protein sequence ID" value="ADIR004244-PA"/>
    <property type="gene ID" value="ADIR004244"/>
</dbReference>
<dbReference type="SMART" id="SM00868">
    <property type="entry name" value="zf-AD"/>
    <property type="match status" value="1"/>
</dbReference>
<dbReference type="AlphaFoldDB" id="A0A182N9C0"/>
<dbReference type="VEuPathDB" id="VectorBase:ADIR004244"/>
<feature type="domain" description="ZAD" evidence="4">
    <location>
        <begin position="45"/>
        <end position="118"/>
    </location>
</feature>
<dbReference type="PROSITE" id="PS51915">
    <property type="entry name" value="ZAD"/>
    <property type="match status" value="1"/>
</dbReference>
<evidence type="ECO:0000256" key="2">
    <source>
        <dbReference type="PROSITE-ProRule" id="PRU01263"/>
    </source>
</evidence>